<keyword evidence="2 6" id="KW-0500">Molybdenum</keyword>
<proteinExistence type="inferred from homology"/>
<evidence type="ECO:0000256" key="6">
    <source>
        <dbReference type="PIRSR" id="PIRSR004846-1"/>
    </source>
</evidence>
<dbReference type="GO" id="GO:0030973">
    <property type="term" value="F:molybdate ion binding"/>
    <property type="evidence" value="ECO:0007669"/>
    <property type="project" value="TreeGrafter"/>
</dbReference>
<keyword evidence="4 7" id="KW-0732">Signal</keyword>
<feature type="chain" id="PRO_5021999076" evidence="7">
    <location>
        <begin position="25"/>
        <end position="250"/>
    </location>
</feature>
<dbReference type="GO" id="GO:1901359">
    <property type="term" value="F:tungstate binding"/>
    <property type="evidence" value="ECO:0007669"/>
    <property type="project" value="UniProtKB-ARBA"/>
</dbReference>
<dbReference type="EMBL" id="VLLB01000001">
    <property type="protein sequence ID" value="TWI69819.1"/>
    <property type="molecule type" value="Genomic_DNA"/>
</dbReference>
<dbReference type="PANTHER" id="PTHR30632">
    <property type="entry name" value="MOLYBDATE-BINDING PERIPLASMIC PROTEIN"/>
    <property type="match status" value="1"/>
</dbReference>
<dbReference type="PIRSF" id="PIRSF004846">
    <property type="entry name" value="ModA"/>
    <property type="match status" value="1"/>
</dbReference>
<dbReference type="GO" id="GO:0015689">
    <property type="term" value="P:molybdate ion transport"/>
    <property type="evidence" value="ECO:0007669"/>
    <property type="project" value="InterPro"/>
</dbReference>
<dbReference type="NCBIfam" id="TIGR01256">
    <property type="entry name" value="modA"/>
    <property type="match status" value="1"/>
</dbReference>
<organism evidence="8 9">
    <name type="scientific">Pseudoduganella lurida</name>
    <dbReference type="NCBI Taxonomy" id="1036180"/>
    <lineage>
        <taxon>Bacteria</taxon>
        <taxon>Pseudomonadati</taxon>
        <taxon>Pseudomonadota</taxon>
        <taxon>Betaproteobacteria</taxon>
        <taxon>Burkholderiales</taxon>
        <taxon>Oxalobacteraceae</taxon>
        <taxon>Telluria group</taxon>
        <taxon>Pseudoduganella</taxon>
    </lineage>
</organism>
<dbReference type="AlphaFoldDB" id="A0A562RLA5"/>
<evidence type="ECO:0000256" key="1">
    <source>
        <dbReference type="ARBA" id="ARBA00009175"/>
    </source>
</evidence>
<dbReference type="RefSeq" id="WP_145647550.1">
    <property type="nucleotide sequence ID" value="NZ_VLLB01000001.1"/>
</dbReference>
<reference evidence="8 9" key="1">
    <citation type="journal article" date="2015" name="Stand. Genomic Sci.">
        <title>Genomic Encyclopedia of Bacterial and Archaeal Type Strains, Phase III: the genomes of soil and plant-associated and newly described type strains.</title>
        <authorList>
            <person name="Whitman W.B."/>
            <person name="Woyke T."/>
            <person name="Klenk H.P."/>
            <person name="Zhou Y."/>
            <person name="Lilburn T.G."/>
            <person name="Beck B.J."/>
            <person name="De Vos P."/>
            <person name="Vandamme P."/>
            <person name="Eisen J.A."/>
            <person name="Garrity G."/>
            <person name="Hugenholtz P."/>
            <person name="Kyrpides N.C."/>
        </authorList>
    </citation>
    <scope>NUCLEOTIDE SEQUENCE [LARGE SCALE GENOMIC DNA]</scope>
    <source>
        <strain evidence="8 9">CGMCC 1.10822</strain>
    </source>
</reference>
<evidence type="ECO:0000256" key="3">
    <source>
        <dbReference type="ARBA" id="ARBA00022723"/>
    </source>
</evidence>
<comment type="caution">
    <text evidence="8">The sequence shown here is derived from an EMBL/GenBank/DDBJ whole genome shotgun (WGS) entry which is preliminary data.</text>
</comment>
<dbReference type="OrthoDB" id="9785015at2"/>
<keyword evidence="3 6" id="KW-0479">Metal-binding</keyword>
<dbReference type="InterPro" id="IPR050682">
    <property type="entry name" value="ModA/WtpA"/>
</dbReference>
<dbReference type="Proteomes" id="UP000318431">
    <property type="component" value="Unassembled WGS sequence"/>
</dbReference>
<feature type="binding site" evidence="6">
    <location>
        <position position="187"/>
    </location>
    <ligand>
        <name>molybdate</name>
        <dbReference type="ChEBI" id="CHEBI:36264"/>
    </ligand>
</feature>
<dbReference type="FunFam" id="3.40.190.10:FF:000035">
    <property type="entry name" value="Molybdate ABC transporter substrate-binding protein"/>
    <property type="match status" value="1"/>
</dbReference>
<evidence type="ECO:0000313" key="9">
    <source>
        <dbReference type="Proteomes" id="UP000318431"/>
    </source>
</evidence>
<dbReference type="Pfam" id="PF13531">
    <property type="entry name" value="SBP_bac_11"/>
    <property type="match status" value="1"/>
</dbReference>
<feature type="binding site" evidence="6">
    <location>
        <position position="169"/>
    </location>
    <ligand>
        <name>molybdate</name>
        <dbReference type="ChEBI" id="CHEBI:36264"/>
    </ligand>
</feature>
<feature type="signal peptide" evidence="7">
    <location>
        <begin position="1"/>
        <end position="24"/>
    </location>
</feature>
<dbReference type="GO" id="GO:0046872">
    <property type="term" value="F:metal ion binding"/>
    <property type="evidence" value="ECO:0007669"/>
    <property type="project" value="UniProtKB-KW"/>
</dbReference>
<evidence type="ECO:0000313" key="8">
    <source>
        <dbReference type="EMBL" id="TWI69819.1"/>
    </source>
</evidence>
<evidence type="ECO:0000256" key="2">
    <source>
        <dbReference type="ARBA" id="ARBA00022505"/>
    </source>
</evidence>
<dbReference type="InterPro" id="IPR005950">
    <property type="entry name" value="ModA"/>
</dbReference>
<keyword evidence="9" id="KW-1185">Reference proteome</keyword>
<dbReference type="Gene3D" id="3.40.190.10">
    <property type="entry name" value="Periplasmic binding protein-like II"/>
    <property type="match status" value="2"/>
</dbReference>
<evidence type="ECO:0000256" key="5">
    <source>
        <dbReference type="ARBA" id="ARBA00062515"/>
    </source>
</evidence>
<sequence>MRLNALRLQSIAAFAMLLPVAAQAADLTVSAAASLTNAFKELAHSFEAAHPGNKVLLNFAASDPLVQQIAKGAPVDVFASADQEAMDKADGLKLLAAGTRRDFVSNSVVLIVPTDSALRSLDELKGPAVKRITTGNPASVPIGRYTQEALAKNGLWSALEPKFVFGTSVRQSLDYVARGEADAGFVYATDVMAQKDKVKAVLTVPTTTPVRYPIAVLANAPQPQLARQFADYAASGTGQAILVKYGFGKP</sequence>
<feature type="binding site" evidence="6">
    <location>
        <position position="34"/>
    </location>
    <ligand>
        <name>molybdate</name>
        <dbReference type="ChEBI" id="CHEBI:36264"/>
    </ligand>
</feature>
<protein>
    <submittedName>
        <fullName evidence="8">Molybdate transport system substrate-binding protein</fullName>
    </submittedName>
</protein>
<gene>
    <name evidence="8" type="ORF">IP91_00892</name>
</gene>
<dbReference type="PANTHER" id="PTHR30632:SF0">
    <property type="entry name" value="SULFATE-BINDING PROTEIN"/>
    <property type="match status" value="1"/>
</dbReference>
<comment type="similarity">
    <text evidence="1">Belongs to the bacterial solute-binding protein ModA family.</text>
</comment>
<comment type="subunit">
    <text evidence="5">The complex is composed of two ATP-binding proteins (ModC), two transmembrane proteins (ModB) and a solute-binding protein (ModA).</text>
</comment>
<feature type="binding site" evidence="6">
    <location>
        <position position="62"/>
    </location>
    <ligand>
        <name>molybdate</name>
        <dbReference type="ChEBI" id="CHEBI:36264"/>
    </ligand>
</feature>
<dbReference type="SUPFAM" id="SSF53850">
    <property type="entry name" value="Periplasmic binding protein-like II"/>
    <property type="match status" value="1"/>
</dbReference>
<name>A0A562RLA5_9BURK</name>
<evidence type="ECO:0000256" key="4">
    <source>
        <dbReference type="ARBA" id="ARBA00022729"/>
    </source>
</evidence>
<accession>A0A562RLA5</accession>
<evidence type="ECO:0000256" key="7">
    <source>
        <dbReference type="SAM" id="SignalP"/>
    </source>
</evidence>